<dbReference type="EMBL" id="CAMPGE010027966">
    <property type="protein sequence ID" value="CAI2385539.1"/>
    <property type="molecule type" value="Genomic_DNA"/>
</dbReference>
<keyword evidence="2" id="KW-1185">Reference proteome</keyword>
<comment type="caution">
    <text evidence="1">The sequence shown here is derived from an EMBL/GenBank/DDBJ whole genome shotgun (WGS) entry which is preliminary data.</text>
</comment>
<protein>
    <submittedName>
        <fullName evidence="1">Uncharacterized protein</fullName>
    </submittedName>
</protein>
<gene>
    <name evidence="1" type="ORF">ECRASSUSDP1_LOCUS27114</name>
</gene>
<dbReference type="AlphaFoldDB" id="A0AAD1Y6G5"/>
<dbReference type="Proteomes" id="UP001295684">
    <property type="component" value="Unassembled WGS sequence"/>
</dbReference>
<reference evidence="1" key="1">
    <citation type="submission" date="2023-07" db="EMBL/GenBank/DDBJ databases">
        <authorList>
            <consortium name="AG Swart"/>
            <person name="Singh M."/>
            <person name="Singh A."/>
            <person name="Seah K."/>
            <person name="Emmerich C."/>
        </authorList>
    </citation>
    <scope>NUCLEOTIDE SEQUENCE</scope>
    <source>
        <strain evidence="1">DP1</strain>
    </source>
</reference>
<sequence>MSETRRPDMDKEEKDHLQKMFKSLKNQPEIEWVDIRIVWKEIFLNSKCKKSSKLYKNLLKYFNLGEEYQKCESHFIKKTLISKMHTVEQKILKNTSICHKNRNRNKLKRRLQKLRKSRNMSISLHASLPAPLRYSTIYDSKCSLP</sequence>
<evidence type="ECO:0000313" key="2">
    <source>
        <dbReference type="Proteomes" id="UP001295684"/>
    </source>
</evidence>
<name>A0AAD1Y6G5_EUPCR</name>
<organism evidence="1 2">
    <name type="scientific">Euplotes crassus</name>
    <dbReference type="NCBI Taxonomy" id="5936"/>
    <lineage>
        <taxon>Eukaryota</taxon>
        <taxon>Sar</taxon>
        <taxon>Alveolata</taxon>
        <taxon>Ciliophora</taxon>
        <taxon>Intramacronucleata</taxon>
        <taxon>Spirotrichea</taxon>
        <taxon>Hypotrichia</taxon>
        <taxon>Euplotida</taxon>
        <taxon>Euplotidae</taxon>
        <taxon>Moneuplotes</taxon>
    </lineage>
</organism>
<accession>A0AAD1Y6G5</accession>
<evidence type="ECO:0000313" key="1">
    <source>
        <dbReference type="EMBL" id="CAI2385539.1"/>
    </source>
</evidence>
<proteinExistence type="predicted"/>